<evidence type="ECO:0000256" key="3">
    <source>
        <dbReference type="ARBA" id="ARBA00022801"/>
    </source>
</evidence>
<dbReference type="GO" id="GO:0016787">
    <property type="term" value="F:hydrolase activity"/>
    <property type="evidence" value="ECO:0007669"/>
    <property type="project" value="UniProtKB-KW"/>
</dbReference>
<keyword evidence="2 5" id="KW-0645">Protease</keyword>
<dbReference type="PROSITE" id="PS00137">
    <property type="entry name" value="SUBTILASE_HIS"/>
    <property type="match status" value="1"/>
</dbReference>
<dbReference type="InterPro" id="IPR015500">
    <property type="entry name" value="Peptidase_S8_subtilisin-rel"/>
</dbReference>
<dbReference type="Gene3D" id="3.40.50.200">
    <property type="entry name" value="Peptidase S8/S53 domain"/>
    <property type="match status" value="1"/>
</dbReference>
<protein>
    <submittedName>
        <fullName evidence="8">S8 family peptidase</fullName>
        <ecNumber evidence="8">3.4.-.-</ecNumber>
    </submittedName>
</protein>
<evidence type="ECO:0000313" key="9">
    <source>
        <dbReference type="Proteomes" id="UP001442364"/>
    </source>
</evidence>
<evidence type="ECO:0000259" key="7">
    <source>
        <dbReference type="Pfam" id="PF00082"/>
    </source>
</evidence>
<feature type="domain" description="Peptidase S8/S53" evidence="7">
    <location>
        <begin position="3"/>
        <end position="256"/>
    </location>
</feature>
<dbReference type="Pfam" id="PF00082">
    <property type="entry name" value="Peptidase_S8"/>
    <property type="match status" value="1"/>
</dbReference>
<accession>A0ABV1BR83</accession>
<dbReference type="PRINTS" id="PR00723">
    <property type="entry name" value="SUBTILISIN"/>
</dbReference>
<reference evidence="8 9" key="1">
    <citation type="submission" date="2024-03" db="EMBL/GenBank/DDBJ databases">
        <title>Human intestinal bacterial collection.</title>
        <authorList>
            <person name="Pauvert C."/>
            <person name="Hitch T.C.A."/>
            <person name="Clavel T."/>
        </authorList>
    </citation>
    <scope>NUCLEOTIDE SEQUENCE [LARGE SCALE GENOMIC DNA]</scope>
    <source>
        <strain evidence="8 9">CLA-AA-H255</strain>
    </source>
</reference>
<evidence type="ECO:0000313" key="8">
    <source>
        <dbReference type="EMBL" id="MEQ2378269.1"/>
    </source>
</evidence>
<dbReference type="PROSITE" id="PS51892">
    <property type="entry name" value="SUBTILASE"/>
    <property type="match status" value="1"/>
</dbReference>
<keyword evidence="4 5" id="KW-0720">Serine protease</keyword>
<feature type="active site" description="Charge relay system" evidence="5">
    <location>
        <position position="11"/>
    </location>
</feature>
<feature type="active site" description="Charge relay system" evidence="5">
    <location>
        <position position="211"/>
    </location>
</feature>
<dbReference type="InterPro" id="IPR023828">
    <property type="entry name" value="Peptidase_S8_Ser-AS"/>
</dbReference>
<dbReference type="PROSITE" id="PS00136">
    <property type="entry name" value="SUBTILASE_ASP"/>
    <property type="match status" value="1"/>
</dbReference>
<dbReference type="RefSeq" id="WP_055174346.1">
    <property type="nucleotide sequence ID" value="NZ_DAWDOP010000016.1"/>
</dbReference>
<dbReference type="InterPro" id="IPR023827">
    <property type="entry name" value="Peptidase_S8_Asp-AS"/>
</dbReference>
<keyword evidence="9" id="KW-1185">Reference proteome</keyword>
<keyword evidence="3 5" id="KW-0378">Hydrolase</keyword>
<dbReference type="InterPro" id="IPR050131">
    <property type="entry name" value="Peptidase_S8_subtilisin-like"/>
</dbReference>
<dbReference type="EMBL" id="JBBMER010000001">
    <property type="protein sequence ID" value="MEQ2378269.1"/>
    <property type="molecule type" value="Genomic_DNA"/>
</dbReference>
<dbReference type="Proteomes" id="UP001442364">
    <property type="component" value="Unassembled WGS sequence"/>
</dbReference>
<evidence type="ECO:0000256" key="2">
    <source>
        <dbReference type="ARBA" id="ARBA00022670"/>
    </source>
</evidence>
<dbReference type="InterPro" id="IPR000209">
    <property type="entry name" value="Peptidase_S8/S53_dom"/>
</dbReference>
<sequence>MNNNIGVAVLDTGIYKHIDFGNRIIAFKDFINNRVFPYDDSGHGTHVSGIIAGDGYASHGRFKGIAPMSQIISVKVLDSNGNGNIENVIKGTKWIINNKDIYNIKIVNISFGTTHNPSNTSELIKNVENMWNEGIIVVAAAGNSGPKSHSITAPGTSRLVITVGSIDDKTFNSGRGPTLDGILKPELVVTGSNITACSNKKNGYSTKSGTSMSAPIVSGAIARVLNNHDYTPDEIRQRLKKCCHKVNLATNQQGWGHLDIIQFIKGP</sequence>
<evidence type="ECO:0000256" key="5">
    <source>
        <dbReference type="PROSITE-ProRule" id="PRU01240"/>
    </source>
</evidence>
<evidence type="ECO:0000256" key="6">
    <source>
        <dbReference type="RuleBase" id="RU003355"/>
    </source>
</evidence>
<name>A0ABV1BR83_9FIRM</name>
<evidence type="ECO:0000256" key="1">
    <source>
        <dbReference type="ARBA" id="ARBA00011073"/>
    </source>
</evidence>
<dbReference type="PANTHER" id="PTHR43806">
    <property type="entry name" value="PEPTIDASE S8"/>
    <property type="match status" value="1"/>
</dbReference>
<dbReference type="InterPro" id="IPR022398">
    <property type="entry name" value="Peptidase_S8_His-AS"/>
</dbReference>
<comment type="caution">
    <text evidence="8">The sequence shown here is derived from an EMBL/GenBank/DDBJ whole genome shotgun (WGS) entry which is preliminary data.</text>
</comment>
<feature type="active site" description="Charge relay system" evidence="5">
    <location>
        <position position="43"/>
    </location>
</feature>
<gene>
    <name evidence="8" type="ORF">WMO14_00025</name>
</gene>
<dbReference type="EC" id="3.4.-.-" evidence="8"/>
<organism evidence="8 9">
    <name type="scientific">[Lactobacillus] rogosae</name>
    <dbReference type="NCBI Taxonomy" id="706562"/>
    <lineage>
        <taxon>Bacteria</taxon>
        <taxon>Bacillati</taxon>
        <taxon>Bacillota</taxon>
        <taxon>Clostridia</taxon>
        <taxon>Lachnospirales</taxon>
        <taxon>Lachnospiraceae</taxon>
        <taxon>Lachnospira</taxon>
    </lineage>
</organism>
<comment type="similarity">
    <text evidence="1 5 6">Belongs to the peptidase S8 family.</text>
</comment>
<dbReference type="CDD" id="cd07487">
    <property type="entry name" value="Peptidases_S8_1"/>
    <property type="match status" value="1"/>
</dbReference>
<dbReference type="InterPro" id="IPR036852">
    <property type="entry name" value="Peptidase_S8/S53_dom_sf"/>
</dbReference>
<proteinExistence type="inferred from homology"/>
<evidence type="ECO:0000256" key="4">
    <source>
        <dbReference type="ARBA" id="ARBA00022825"/>
    </source>
</evidence>
<dbReference type="SUPFAM" id="SSF52743">
    <property type="entry name" value="Subtilisin-like"/>
    <property type="match status" value="1"/>
</dbReference>
<dbReference type="PANTHER" id="PTHR43806:SF65">
    <property type="entry name" value="SERINE PROTEASE APRX"/>
    <property type="match status" value="1"/>
</dbReference>
<dbReference type="PROSITE" id="PS00138">
    <property type="entry name" value="SUBTILASE_SER"/>
    <property type="match status" value="1"/>
</dbReference>